<dbReference type="GO" id="GO:0005524">
    <property type="term" value="F:ATP binding"/>
    <property type="evidence" value="ECO:0007669"/>
    <property type="project" value="InterPro"/>
</dbReference>
<dbReference type="GO" id="GO:0004519">
    <property type="term" value="F:endonuclease activity"/>
    <property type="evidence" value="ECO:0007669"/>
    <property type="project" value="InterPro"/>
</dbReference>
<dbReference type="Pfam" id="PF04851">
    <property type="entry name" value="ResIII"/>
    <property type="match status" value="1"/>
</dbReference>
<feature type="compositionally biased region" description="Low complexity" evidence="1">
    <location>
        <begin position="16"/>
        <end position="27"/>
    </location>
</feature>
<dbReference type="GO" id="GO:0004386">
    <property type="term" value="F:helicase activity"/>
    <property type="evidence" value="ECO:0007669"/>
    <property type="project" value="UniProtKB-KW"/>
</dbReference>
<organism evidence="3 4">
    <name type="scientific">Actinomadura craniellae</name>
    <dbReference type="NCBI Taxonomy" id="2231787"/>
    <lineage>
        <taxon>Bacteria</taxon>
        <taxon>Bacillati</taxon>
        <taxon>Actinomycetota</taxon>
        <taxon>Actinomycetes</taxon>
        <taxon>Streptosporangiales</taxon>
        <taxon>Thermomonosporaceae</taxon>
        <taxon>Actinomadura</taxon>
    </lineage>
</organism>
<feature type="region of interest" description="Disordered" evidence="1">
    <location>
        <begin position="47"/>
        <end position="81"/>
    </location>
</feature>
<evidence type="ECO:0000313" key="3">
    <source>
        <dbReference type="EMBL" id="RAY12949.1"/>
    </source>
</evidence>
<dbReference type="GO" id="GO:0016787">
    <property type="term" value="F:hydrolase activity"/>
    <property type="evidence" value="ECO:0007669"/>
    <property type="project" value="InterPro"/>
</dbReference>
<dbReference type="PANTHER" id="PTHR47396">
    <property type="entry name" value="TYPE I RESTRICTION ENZYME ECOKI R PROTEIN"/>
    <property type="match status" value="1"/>
</dbReference>
<dbReference type="InterPro" id="IPR003615">
    <property type="entry name" value="HNH_nuc"/>
</dbReference>
<keyword evidence="3" id="KW-0378">Hydrolase</keyword>
<dbReference type="InterPro" id="IPR027417">
    <property type="entry name" value="P-loop_NTPase"/>
</dbReference>
<dbReference type="GO" id="GO:0005829">
    <property type="term" value="C:cytosol"/>
    <property type="evidence" value="ECO:0007669"/>
    <property type="project" value="TreeGrafter"/>
</dbReference>
<evidence type="ECO:0000259" key="2">
    <source>
        <dbReference type="PROSITE" id="PS51192"/>
    </source>
</evidence>
<dbReference type="AlphaFoldDB" id="A0A365H1N9"/>
<keyword evidence="3" id="KW-0547">Nucleotide-binding</keyword>
<gene>
    <name evidence="3" type="ORF">DPM19_23365</name>
</gene>
<reference evidence="3 4" key="1">
    <citation type="submission" date="2018-06" db="EMBL/GenBank/DDBJ databases">
        <title>Actinomadura craniellae sp. nov. isolated from marine sponge Craniella sp.</title>
        <authorList>
            <person name="Li L."/>
            <person name="Xu Q.H."/>
            <person name="Lin H.W."/>
            <person name="Lu Y.H."/>
        </authorList>
    </citation>
    <scope>NUCLEOTIDE SEQUENCE [LARGE SCALE GENOMIC DNA]</scope>
    <source>
        <strain evidence="3 4">LHW63021</strain>
    </source>
</reference>
<proteinExistence type="predicted"/>
<dbReference type="Gene3D" id="1.10.30.50">
    <property type="match status" value="1"/>
</dbReference>
<comment type="caution">
    <text evidence="3">The sequence shown here is derived from an EMBL/GenBank/DDBJ whole genome shotgun (WGS) entry which is preliminary data.</text>
</comment>
<evidence type="ECO:0000256" key="1">
    <source>
        <dbReference type="SAM" id="MobiDB-lite"/>
    </source>
</evidence>
<dbReference type="SMART" id="SM00487">
    <property type="entry name" value="DEXDc"/>
    <property type="match status" value="1"/>
</dbReference>
<dbReference type="SMART" id="SM00507">
    <property type="entry name" value="HNHc"/>
    <property type="match status" value="1"/>
</dbReference>
<sequence length="767" mass="84776">MCSWLPRGRRQLGTHAAQPSPASPQAATTGLPTLILSRHPLARYSRRSWAHAHAGSETLTKDHKEDPNRQPGPCRLKTITNHQNQPHINQFTILKMRQFGYMRHSNTYLDLPLQPACASVNCHTRTVGCGLMTEVSQRPRDPRRVFNSSEHVALYLAADGHCVSCGQELEPGWHADHVTAWSNSGPTDVVNGQATCPTCNLKKGSGPMANAFGLRDWQQECRERYHSRSGGTDGNFLVVATPGAGKTTFALTLVQDLISRGEIFNTIVVVPSAHLRRQWSEAASRMGIQLDHTFVNRNAVVSSDFDGVAVTYQAVATEPTLWRTLCSRKRTLVIFDEIHHAGEGDEQRWGPALKSAFEPAHRRLLLSGTPFRTDGTPIPFVEYHDRKAVPGYNYDYGMALADGGVVRPAVFPSMDGESKWRRAGDRAITSIALTDTDEQTVPPALRAALDPAGQWIPSVLREANNALTNARIDTHDAGGLVVAFDQDAARAYAQILEQITGEKPAIATSDDPTASQVIKSFTSSTSRWIVAVQMVAEGVDIPRLAVGVYASRVRTKMFFIQVVGRFVRMRGEEDETTARLFIPSVEPLLSHAREIEKTVDAVIADQEKRVREIQDSDGDTAAQTSLLPAFETVGSSEAVHHSTIANGEFVTPDEMNYAQTVMSRTGQPPRGMTVEYVALLLRTAGAQLPEQRKDSRVTEKPLADQKQEVRRLLQRKVGKYSITTGKPHEYIHAALNRHFGDIVKTAKMDTLMKRIQLIDTWQREAEA</sequence>
<feature type="domain" description="Helicase ATP-binding" evidence="2">
    <location>
        <begin position="227"/>
        <end position="388"/>
    </location>
</feature>
<dbReference type="InterPro" id="IPR014001">
    <property type="entry name" value="Helicase_ATP-bd"/>
</dbReference>
<dbReference type="EMBL" id="QLYX01000011">
    <property type="protein sequence ID" value="RAY12949.1"/>
    <property type="molecule type" value="Genomic_DNA"/>
</dbReference>
<feature type="compositionally biased region" description="Basic and acidic residues" evidence="1">
    <location>
        <begin position="59"/>
        <end position="68"/>
    </location>
</feature>
<dbReference type="InterPro" id="IPR002711">
    <property type="entry name" value="HNH"/>
</dbReference>
<dbReference type="Gene3D" id="3.40.50.300">
    <property type="entry name" value="P-loop containing nucleotide triphosphate hydrolases"/>
    <property type="match status" value="2"/>
</dbReference>
<dbReference type="GO" id="GO:0008270">
    <property type="term" value="F:zinc ion binding"/>
    <property type="evidence" value="ECO:0007669"/>
    <property type="project" value="InterPro"/>
</dbReference>
<protein>
    <submittedName>
        <fullName evidence="3">ATP-dependent helicase</fullName>
    </submittedName>
</protein>
<dbReference type="PROSITE" id="PS51192">
    <property type="entry name" value="HELICASE_ATP_BIND_1"/>
    <property type="match status" value="1"/>
</dbReference>
<keyword evidence="4" id="KW-1185">Reference proteome</keyword>
<feature type="region of interest" description="Disordered" evidence="1">
    <location>
        <begin position="1"/>
        <end position="28"/>
    </location>
</feature>
<dbReference type="PANTHER" id="PTHR47396:SF2">
    <property type="entry name" value="HELICASE ATP-BINDING DOMAIN-CONTAINING PROTEIN"/>
    <property type="match status" value="1"/>
</dbReference>
<keyword evidence="3" id="KW-0067">ATP-binding</keyword>
<dbReference type="CDD" id="cd00085">
    <property type="entry name" value="HNHc"/>
    <property type="match status" value="1"/>
</dbReference>
<dbReference type="Pfam" id="PF01844">
    <property type="entry name" value="HNH"/>
    <property type="match status" value="1"/>
</dbReference>
<keyword evidence="3" id="KW-0347">Helicase</keyword>
<dbReference type="GO" id="GO:0003677">
    <property type="term" value="F:DNA binding"/>
    <property type="evidence" value="ECO:0007669"/>
    <property type="project" value="InterPro"/>
</dbReference>
<dbReference type="InterPro" id="IPR050742">
    <property type="entry name" value="Helicase_Restrict-Modif_Enz"/>
</dbReference>
<dbReference type="InterPro" id="IPR006935">
    <property type="entry name" value="Helicase/UvrB_N"/>
</dbReference>
<accession>A0A365H1N9</accession>
<dbReference type="SUPFAM" id="SSF52540">
    <property type="entry name" value="P-loop containing nucleoside triphosphate hydrolases"/>
    <property type="match status" value="1"/>
</dbReference>
<dbReference type="Proteomes" id="UP000251891">
    <property type="component" value="Unassembled WGS sequence"/>
</dbReference>
<evidence type="ECO:0000313" key="4">
    <source>
        <dbReference type="Proteomes" id="UP000251891"/>
    </source>
</evidence>
<name>A0A365H1N9_9ACTN</name>